<dbReference type="PANTHER" id="PTHR33984:SF10">
    <property type="entry name" value="S1 MOTIF DOMAIN-CONTAINING PROTEIN"/>
    <property type="match status" value="1"/>
</dbReference>
<accession>A0A2I0HIR7</accession>
<gene>
    <name evidence="1" type="ORF">CRG98_048025</name>
</gene>
<dbReference type="AlphaFoldDB" id="A0A2I0HIR7"/>
<evidence type="ECO:0000313" key="1">
    <source>
        <dbReference type="EMBL" id="PKI31584.1"/>
    </source>
</evidence>
<keyword evidence="2" id="KW-1185">Reference proteome</keyword>
<evidence type="ECO:0000313" key="2">
    <source>
        <dbReference type="Proteomes" id="UP000233551"/>
    </source>
</evidence>
<organism evidence="1 2">
    <name type="scientific">Punica granatum</name>
    <name type="common">Pomegranate</name>
    <dbReference type="NCBI Taxonomy" id="22663"/>
    <lineage>
        <taxon>Eukaryota</taxon>
        <taxon>Viridiplantae</taxon>
        <taxon>Streptophyta</taxon>
        <taxon>Embryophyta</taxon>
        <taxon>Tracheophyta</taxon>
        <taxon>Spermatophyta</taxon>
        <taxon>Magnoliopsida</taxon>
        <taxon>eudicotyledons</taxon>
        <taxon>Gunneridae</taxon>
        <taxon>Pentapetalae</taxon>
        <taxon>rosids</taxon>
        <taxon>malvids</taxon>
        <taxon>Myrtales</taxon>
        <taxon>Lythraceae</taxon>
        <taxon>Punica</taxon>
    </lineage>
</organism>
<dbReference type="Proteomes" id="UP000233551">
    <property type="component" value="Unassembled WGS sequence"/>
</dbReference>
<dbReference type="EMBL" id="PGOL01008595">
    <property type="protein sequence ID" value="PKI31584.1"/>
    <property type="molecule type" value="Genomic_DNA"/>
</dbReference>
<protein>
    <submittedName>
        <fullName evidence="1">Uncharacterized protein</fullName>
    </submittedName>
</protein>
<name>A0A2I0HIR7_PUNGR</name>
<feature type="non-terminal residue" evidence="1">
    <location>
        <position position="60"/>
    </location>
</feature>
<sequence>MAWFSAAVSSGAPLVFVNIQTEQLWTPGFICIYSVALGSAAERAGLGHLHEEANAKGHLL</sequence>
<proteinExistence type="predicted"/>
<comment type="caution">
    <text evidence="1">The sequence shown here is derived from an EMBL/GenBank/DDBJ whole genome shotgun (WGS) entry which is preliminary data.</text>
</comment>
<reference evidence="1 2" key="1">
    <citation type="submission" date="2017-11" db="EMBL/GenBank/DDBJ databases">
        <title>De-novo sequencing of pomegranate (Punica granatum L.) genome.</title>
        <authorList>
            <person name="Akparov Z."/>
            <person name="Amiraslanov A."/>
            <person name="Hajiyeva S."/>
            <person name="Abbasov M."/>
            <person name="Kaur K."/>
            <person name="Hamwieh A."/>
            <person name="Solovyev V."/>
            <person name="Salamov A."/>
            <person name="Braich B."/>
            <person name="Kosarev P."/>
            <person name="Mahmoud A."/>
            <person name="Hajiyev E."/>
            <person name="Babayeva S."/>
            <person name="Izzatullayeva V."/>
            <person name="Mammadov A."/>
            <person name="Mammadov A."/>
            <person name="Sharifova S."/>
            <person name="Ojaghi J."/>
            <person name="Eynullazada K."/>
            <person name="Bayramov B."/>
            <person name="Abdulazimova A."/>
            <person name="Shahmuradov I."/>
        </authorList>
    </citation>
    <scope>NUCLEOTIDE SEQUENCE [LARGE SCALE GENOMIC DNA]</scope>
    <source>
        <strain evidence="2">cv. AG2017</strain>
        <tissue evidence="1">Leaf</tissue>
    </source>
</reference>
<dbReference type="PANTHER" id="PTHR33984">
    <property type="entry name" value="OS02G0717600 PROTEIN"/>
    <property type="match status" value="1"/>
</dbReference>